<evidence type="ECO:0000256" key="1">
    <source>
        <dbReference type="ARBA" id="ARBA00009417"/>
    </source>
</evidence>
<dbReference type="SMART" id="SM00382">
    <property type="entry name" value="AAA"/>
    <property type="match status" value="1"/>
</dbReference>
<sequence length="349" mass="38163">MATTELNDRVAKAIAAHLGKTPKPEVVMLSDPMPAPKAPTMLEHGHVWFSDVFGYKPKFGDFGVQWLETPDNPEIARLIPNIDADYVLQKDEAALLVAGMMDGDKTLITGPTGSGKSSLVKYVCAKLNRPFIRINMSGDVESAALFGTLVVRGGATVWEDGAITEAAKYGAVCLVDEWELMPAEIAMGMQNLLEDGGYLYLKEKPGTSDERTVYPDNNFRLVFAGNTVGQGDVTGAFSGVGVQNTATIDRFTNTIRLGYLSQKHEVNIITSKSSVDNKTATDMVRFASLVRSAYEQGKVGLTISPRTLINWARKQKRYDVQYALQVSYLEKLTPDDSKSVSELFTKVFG</sequence>
<evidence type="ECO:0000256" key="2">
    <source>
        <dbReference type="ARBA" id="ARBA00022741"/>
    </source>
</evidence>
<dbReference type="EMBL" id="LR796354">
    <property type="protein sequence ID" value="CAB4139410.1"/>
    <property type="molecule type" value="Genomic_DNA"/>
</dbReference>
<evidence type="ECO:0000256" key="3">
    <source>
        <dbReference type="ARBA" id="ARBA00022840"/>
    </source>
</evidence>
<dbReference type="SUPFAM" id="SSF52540">
    <property type="entry name" value="P-loop containing nucleoside triphosphate hydrolases"/>
    <property type="match status" value="1"/>
</dbReference>
<dbReference type="InterPro" id="IPR011704">
    <property type="entry name" value="ATPase_dyneun-rel_AAA"/>
</dbReference>
<gene>
    <name evidence="5" type="ORF">UFOVP337_41</name>
</gene>
<dbReference type="Pfam" id="PF08406">
    <property type="entry name" value="CbbQ_C"/>
    <property type="match status" value="1"/>
</dbReference>
<dbReference type="InterPro" id="IPR003593">
    <property type="entry name" value="AAA+_ATPase"/>
</dbReference>
<keyword evidence="2" id="KW-0547">Nucleotide-binding</keyword>
<dbReference type="InterPro" id="IPR013615">
    <property type="entry name" value="CbbQ_C"/>
</dbReference>
<dbReference type="CDD" id="cd00009">
    <property type="entry name" value="AAA"/>
    <property type="match status" value="1"/>
</dbReference>
<feature type="domain" description="AAA+ ATPase" evidence="4">
    <location>
        <begin position="102"/>
        <end position="261"/>
    </location>
</feature>
<dbReference type="GO" id="GO:0005524">
    <property type="term" value="F:ATP binding"/>
    <property type="evidence" value="ECO:0007669"/>
    <property type="project" value="UniProtKB-KW"/>
</dbReference>
<dbReference type="PANTHER" id="PTHR42759">
    <property type="entry name" value="MOXR FAMILY PROTEIN"/>
    <property type="match status" value="1"/>
</dbReference>
<evidence type="ECO:0000313" key="5">
    <source>
        <dbReference type="EMBL" id="CAB4139410.1"/>
    </source>
</evidence>
<dbReference type="Gene3D" id="3.40.50.300">
    <property type="entry name" value="P-loop containing nucleotide triphosphate hydrolases"/>
    <property type="match status" value="1"/>
</dbReference>
<proteinExistence type="inferred from homology"/>
<reference evidence="5" key="1">
    <citation type="submission" date="2020-04" db="EMBL/GenBank/DDBJ databases">
        <authorList>
            <person name="Chiriac C."/>
            <person name="Salcher M."/>
            <person name="Ghai R."/>
            <person name="Kavagutti S V."/>
        </authorList>
    </citation>
    <scope>NUCLEOTIDE SEQUENCE</scope>
</reference>
<evidence type="ECO:0000259" key="4">
    <source>
        <dbReference type="SMART" id="SM00382"/>
    </source>
</evidence>
<dbReference type="InterPro" id="IPR027417">
    <property type="entry name" value="P-loop_NTPase"/>
</dbReference>
<protein>
    <submittedName>
        <fullName evidence="5">COG0714 MoxR-like ATPases</fullName>
    </submittedName>
</protein>
<dbReference type="PANTHER" id="PTHR42759:SF1">
    <property type="entry name" value="MAGNESIUM-CHELATASE SUBUNIT CHLD"/>
    <property type="match status" value="1"/>
</dbReference>
<keyword evidence="3" id="KW-0067">ATP-binding</keyword>
<organism evidence="5">
    <name type="scientific">uncultured Caudovirales phage</name>
    <dbReference type="NCBI Taxonomy" id="2100421"/>
    <lineage>
        <taxon>Viruses</taxon>
        <taxon>Duplodnaviria</taxon>
        <taxon>Heunggongvirae</taxon>
        <taxon>Uroviricota</taxon>
        <taxon>Caudoviricetes</taxon>
        <taxon>Peduoviridae</taxon>
        <taxon>Maltschvirus</taxon>
        <taxon>Maltschvirus maltsch</taxon>
    </lineage>
</organism>
<comment type="similarity">
    <text evidence="1">Belongs to the CbbQ/NirQ/NorQ/GpvN family.</text>
</comment>
<dbReference type="InterPro" id="IPR050764">
    <property type="entry name" value="CbbQ/NirQ/NorQ/GpvN"/>
</dbReference>
<name>A0A6J5M324_9CAUD</name>
<accession>A0A6J5M324</accession>
<dbReference type="Pfam" id="PF07728">
    <property type="entry name" value="AAA_5"/>
    <property type="match status" value="1"/>
</dbReference>
<dbReference type="GO" id="GO:0016887">
    <property type="term" value="F:ATP hydrolysis activity"/>
    <property type="evidence" value="ECO:0007669"/>
    <property type="project" value="InterPro"/>
</dbReference>